<gene>
    <name evidence="2" type="ORF">M430DRAFT_34576</name>
</gene>
<dbReference type="GeneID" id="36574661"/>
<protein>
    <submittedName>
        <fullName evidence="2">Uncharacterized protein</fullName>
    </submittedName>
</protein>
<evidence type="ECO:0000313" key="2">
    <source>
        <dbReference type="EMBL" id="PSS20232.1"/>
    </source>
</evidence>
<evidence type="ECO:0000313" key="3">
    <source>
        <dbReference type="Proteomes" id="UP000241818"/>
    </source>
</evidence>
<reference evidence="2 3" key="1">
    <citation type="journal article" date="2018" name="New Phytol.">
        <title>Comparative genomics and transcriptomics depict ericoid mycorrhizal fungi as versatile saprotrophs and plant mutualists.</title>
        <authorList>
            <person name="Martino E."/>
            <person name="Morin E."/>
            <person name="Grelet G.A."/>
            <person name="Kuo A."/>
            <person name="Kohler A."/>
            <person name="Daghino S."/>
            <person name="Barry K.W."/>
            <person name="Cichocki N."/>
            <person name="Clum A."/>
            <person name="Dockter R.B."/>
            <person name="Hainaut M."/>
            <person name="Kuo R.C."/>
            <person name="LaButti K."/>
            <person name="Lindahl B.D."/>
            <person name="Lindquist E.A."/>
            <person name="Lipzen A."/>
            <person name="Khouja H.R."/>
            <person name="Magnuson J."/>
            <person name="Murat C."/>
            <person name="Ohm R.A."/>
            <person name="Singer S.W."/>
            <person name="Spatafora J.W."/>
            <person name="Wang M."/>
            <person name="Veneault-Fourrey C."/>
            <person name="Henrissat B."/>
            <person name="Grigoriev I.V."/>
            <person name="Martin F.M."/>
            <person name="Perotto S."/>
        </authorList>
    </citation>
    <scope>NUCLEOTIDE SEQUENCE [LARGE SCALE GENOMIC DNA]</scope>
    <source>
        <strain evidence="2 3">ATCC 22711</strain>
    </source>
</reference>
<dbReference type="EMBL" id="KZ679010">
    <property type="protein sequence ID" value="PSS20232.1"/>
    <property type="molecule type" value="Genomic_DNA"/>
</dbReference>
<keyword evidence="1" id="KW-1133">Transmembrane helix</keyword>
<dbReference type="AlphaFoldDB" id="A0A2T3B3L0"/>
<dbReference type="RefSeq" id="XP_024721502.1">
    <property type="nucleotide sequence ID" value="XM_024866580.1"/>
</dbReference>
<keyword evidence="1" id="KW-0812">Transmembrane</keyword>
<sequence>MAVVVQSESFESRALSLLIFMASCLVSLLLLPNTSPPPFKALPLFVGSEISLH</sequence>
<name>A0A2T3B3L0_AMORE</name>
<keyword evidence="1" id="KW-0472">Membrane</keyword>
<accession>A0A2T3B3L0</accession>
<dbReference type="Proteomes" id="UP000241818">
    <property type="component" value="Unassembled WGS sequence"/>
</dbReference>
<feature type="transmembrane region" description="Helical" evidence="1">
    <location>
        <begin position="12"/>
        <end position="31"/>
    </location>
</feature>
<evidence type="ECO:0000256" key="1">
    <source>
        <dbReference type="SAM" id="Phobius"/>
    </source>
</evidence>
<organism evidence="2 3">
    <name type="scientific">Amorphotheca resinae ATCC 22711</name>
    <dbReference type="NCBI Taxonomy" id="857342"/>
    <lineage>
        <taxon>Eukaryota</taxon>
        <taxon>Fungi</taxon>
        <taxon>Dikarya</taxon>
        <taxon>Ascomycota</taxon>
        <taxon>Pezizomycotina</taxon>
        <taxon>Leotiomycetes</taxon>
        <taxon>Helotiales</taxon>
        <taxon>Amorphothecaceae</taxon>
        <taxon>Amorphotheca</taxon>
    </lineage>
</organism>
<dbReference type="InParanoid" id="A0A2T3B3L0"/>
<proteinExistence type="predicted"/>
<keyword evidence="3" id="KW-1185">Reference proteome</keyword>